<keyword evidence="2" id="KW-1185">Reference proteome</keyword>
<name>A0AAP0JY32_9MAGN</name>
<sequence length="98" mass="11114">MSRTTAARGQIGDIDYKDVAMDVIMLSLRTTRGLDVKSYKESFGDILGISPCEKFKPYVESGHVIARDKERRALFANEFRLLLSNAEKLDEVERVAFI</sequence>
<evidence type="ECO:0000313" key="1">
    <source>
        <dbReference type="EMBL" id="KAK9142317.1"/>
    </source>
</evidence>
<comment type="caution">
    <text evidence="1">The sequence shown here is derived from an EMBL/GenBank/DDBJ whole genome shotgun (WGS) entry which is preliminary data.</text>
</comment>
<organism evidence="1 2">
    <name type="scientific">Stephania yunnanensis</name>
    <dbReference type="NCBI Taxonomy" id="152371"/>
    <lineage>
        <taxon>Eukaryota</taxon>
        <taxon>Viridiplantae</taxon>
        <taxon>Streptophyta</taxon>
        <taxon>Embryophyta</taxon>
        <taxon>Tracheophyta</taxon>
        <taxon>Spermatophyta</taxon>
        <taxon>Magnoliopsida</taxon>
        <taxon>Ranunculales</taxon>
        <taxon>Menispermaceae</taxon>
        <taxon>Menispermoideae</taxon>
        <taxon>Cissampelideae</taxon>
        <taxon>Stephania</taxon>
    </lineage>
</organism>
<gene>
    <name evidence="1" type="ORF">Syun_011717</name>
</gene>
<protein>
    <submittedName>
        <fullName evidence="1">Uncharacterized protein</fullName>
    </submittedName>
</protein>
<accession>A0AAP0JY32</accession>
<reference evidence="1 2" key="1">
    <citation type="submission" date="2024-01" db="EMBL/GenBank/DDBJ databases">
        <title>Genome assemblies of Stephania.</title>
        <authorList>
            <person name="Yang L."/>
        </authorList>
    </citation>
    <scope>NUCLEOTIDE SEQUENCE [LARGE SCALE GENOMIC DNA]</scope>
    <source>
        <strain evidence="1">YNDBR</strain>
        <tissue evidence="1">Leaf</tissue>
    </source>
</reference>
<dbReference type="EMBL" id="JBBNAF010000005">
    <property type="protein sequence ID" value="KAK9142317.1"/>
    <property type="molecule type" value="Genomic_DNA"/>
</dbReference>
<dbReference type="AlphaFoldDB" id="A0AAP0JY32"/>
<evidence type="ECO:0000313" key="2">
    <source>
        <dbReference type="Proteomes" id="UP001420932"/>
    </source>
</evidence>
<proteinExistence type="predicted"/>
<dbReference type="Proteomes" id="UP001420932">
    <property type="component" value="Unassembled WGS sequence"/>
</dbReference>